<evidence type="ECO:0000313" key="8">
    <source>
        <dbReference type="EMBL" id="KAI5067662.1"/>
    </source>
</evidence>
<accession>A0A9D4UHA7</accession>
<evidence type="ECO:0000256" key="5">
    <source>
        <dbReference type="ARBA" id="ARBA00023242"/>
    </source>
</evidence>
<proteinExistence type="predicted"/>
<dbReference type="PANTHER" id="PTHR31140">
    <property type="entry name" value="B3 DOMAIN-CONTAINING TRANSCRIPTION FACTOR ABI3"/>
    <property type="match status" value="1"/>
</dbReference>
<name>A0A9D4UHA7_ADICA</name>
<dbReference type="InterPro" id="IPR003340">
    <property type="entry name" value="B3_DNA-bd"/>
</dbReference>
<feature type="domain" description="TF-B3" evidence="6">
    <location>
        <begin position="267"/>
        <end position="373"/>
    </location>
</feature>
<comment type="subcellular location">
    <subcellularLocation>
        <location evidence="1">Nucleus</location>
    </subcellularLocation>
</comment>
<dbReference type="OrthoDB" id="2020802at2759"/>
<evidence type="ECO:0000256" key="1">
    <source>
        <dbReference type="ARBA" id="ARBA00004123"/>
    </source>
</evidence>
<feature type="domain" description="AP2/ERF" evidence="7">
    <location>
        <begin position="104"/>
        <end position="159"/>
    </location>
</feature>
<evidence type="ECO:0000256" key="4">
    <source>
        <dbReference type="ARBA" id="ARBA00023163"/>
    </source>
</evidence>
<evidence type="ECO:0000313" key="9">
    <source>
        <dbReference type="Proteomes" id="UP000886520"/>
    </source>
</evidence>
<evidence type="ECO:0000256" key="2">
    <source>
        <dbReference type="ARBA" id="ARBA00023015"/>
    </source>
</evidence>
<dbReference type="Gene3D" id="3.30.730.10">
    <property type="entry name" value="AP2/ERF domain"/>
    <property type="match status" value="1"/>
</dbReference>
<evidence type="ECO:0000259" key="7">
    <source>
        <dbReference type="PROSITE" id="PS51032"/>
    </source>
</evidence>
<reference evidence="8" key="1">
    <citation type="submission" date="2021-01" db="EMBL/GenBank/DDBJ databases">
        <title>Adiantum capillus-veneris genome.</title>
        <authorList>
            <person name="Fang Y."/>
            <person name="Liao Q."/>
        </authorList>
    </citation>
    <scope>NUCLEOTIDE SEQUENCE</scope>
    <source>
        <strain evidence="8">H3</strain>
        <tissue evidence="8">Leaf</tissue>
    </source>
</reference>
<protein>
    <submittedName>
        <fullName evidence="8">Uncharacterized protein</fullName>
    </submittedName>
</protein>
<dbReference type="Pfam" id="PF02362">
    <property type="entry name" value="B3"/>
    <property type="match status" value="1"/>
</dbReference>
<dbReference type="Pfam" id="PF00847">
    <property type="entry name" value="AP2"/>
    <property type="match status" value="1"/>
</dbReference>
<dbReference type="CDD" id="cd10017">
    <property type="entry name" value="B3_DNA"/>
    <property type="match status" value="1"/>
</dbReference>
<dbReference type="GO" id="GO:0003700">
    <property type="term" value="F:DNA-binding transcription factor activity"/>
    <property type="evidence" value="ECO:0007669"/>
    <property type="project" value="InterPro"/>
</dbReference>
<keyword evidence="3" id="KW-0238">DNA-binding</keyword>
<organism evidence="8 9">
    <name type="scientific">Adiantum capillus-veneris</name>
    <name type="common">Maidenhair fern</name>
    <dbReference type="NCBI Taxonomy" id="13818"/>
    <lineage>
        <taxon>Eukaryota</taxon>
        <taxon>Viridiplantae</taxon>
        <taxon>Streptophyta</taxon>
        <taxon>Embryophyta</taxon>
        <taxon>Tracheophyta</taxon>
        <taxon>Polypodiopsida</taxon>
        <taxon>Polypodiidae</taxon>
        <taxon>Polypodiales</taxon>
        <taxon>Pteridineae</taxon>
        <taxon>Pteridaceae</taxon>
        <taxon>Vittarioideae</taxon>
        <taxon>Adiantum</taxon>
    </lineage>
</organism>
<comment type="caution">
    <text evidence="8">The sequence shown here is derived from an EMBL/GenBank/DDBJ whole genome shotgun (WGS) entry which is preliminary data.</text>
</comment>
<dbReference type="InterPro" id="IPR015300">
    <property type="entry name" value="DNA-bd_pseudobarrel_sf"/>
</dbReference>
<dbReference type="SMART" id="SM00380">
    <property type="entry name" value="AP2"/>
    <property type="match status" value="1"/>
</dbReference>
<keyword evidence="9" id="KW-1185">Reference proteome</keyword>
<dbReference type="InterPro" id="IPR044800">
    <property type="entry name" value="LEC2-like"/>
</dbReference>
<dbReference type="PROSITE" id="PS51032">
    <property type="entry name" value="AP2_ERF"/>
    <property type="match status" value="1"/>
</dbReference>
<dbReference type="EMBL" id="JABFUD020000017">
    <property type="protein sequence ID" value="KAI5067662.1"/>
    <property type="molecule type" value="Genomic_DNA"/>
</dbReference>
<keyword evidence="5" id="KW-0539">Nucleus</keyword>
<keyword evidence="2" id="KW-0805">Transcription regulation</keyword>
<dbReference type="SMART" id="SM01019">
    <property type="entry name" value="B3"/>
    <property type="match status" value="1"/>
</dbReference>
<sequence length="672" mass="75828">MEDMQLPSPNDPLTLHELLKRECNQLLLHSSNLKDLIFPSEAHLHQLLQPKESSTTSPSNWLWNLDATSKPTSIFPSPDMDFTFKDLIDHIHAPPLEIMKLSTQFKGVVPQLNGKWGAQIYEKNQRVWLGTFNTEEEAARAYDCAAIKYRGSQAVTNFNQFSERDRPLQQQRIEEAFLSSHTKEEVVDMLRRHTYGDELEAYSQRMLLTEKEQKRTLSSDALALDNRVCHQQLVKDEEGGSDRNMPHAHFASMPRAVSDLQMGEQLFEKSLTPSDVGKLNRLVIPKQHAERYFPLTNRHNEKGGLMLTLQDSSGKMWRFRYSYWSSSQSYVFTKGWSAFVKEKKLKAGDMVSFKRSAASNGVHDKRLFIICKLSLDPIHKPTKGPSCTTESNHIDGLQKLHVAHEYIAKAISVPQPQQTLFNQQTGRSNHGSSSSCKSARRTTMQQTLCGHDFALQAYSADGHSTSQKHHEADNACNEHLRDAYNSTDTVPPTQEFYNHDQRTLSLLHQEPLASQCMSMSSHGANSLDTSAMPLPNSKQAVKVGSLMSKKEFSLLTKRSRMDFGGQGSMKSHQLELNSCLTQQCNEVENCLGTAKREDSTASLSSSRAPAFRLFGVDMELELDITDVAKVKQLLRKPICGRKLEVELLSCEKETSSSSCFKRHKMTLISSAT</sequence>
<dbReference type="GO" id="GO:0005634">
    <property type="term" value="C:nucleus"/>
    <property type="evidence" value="ECO:0007669"/>
    <property type="project" value="UniProtKB-SubCell"/>
</dbReference>
<dbReference type="FunFam" id="3.30.730.10:FF:000008">
    <property type="entry name" value="AP2 domain-containing protein RAP2.8"/>
    <property type="match status" value="1"/>
</dbReference>
<dbReference type="AlphaFoldDB" id="A0A9D4UHA7"/>
<dbReference type="CDD" id="cd00018">
    <property type="entry name" value="AP2"/>
    <property type="match status" value="1"/>
</dbReference>
<dbReference type="InterPro" id="IPR001471">
    <property type="entry name" value="AP2/ERF_dom"/>
</dbReference>
<dbReference type="SUPFAM" id="SSF101936">
    <property type="entry name" value="DNA-binding pseudobarrel domain"/>
    <property type="match status" value="1"/>
</dbReference>
<dbReference type="InterPro" id="IPR036955">
    <property type="entry name" value="AP2/ERF_dom_sf"/>
</dbReference>
<dbReference type="GO" id="GO:0003677">
    <property type="term" value="F:DNA binding"/>
    <property type="evidence" value="ECO:0007669"/>
    <property type="project" value="UniProtKB-KW"/>
</dbReference>
<dbReference type="PANTHER" id="PTHR31140:SF139">
    <property type="entry name" value="B3 DOMAIN-CONTAINING PROTEIN OS02G0455900-RELATED"/>
    <property type="match status" value="1"/>
</dbReference>
<dbReference type="PROSITE" id="PS50863">
    <property type="entry name" value="B3"/>
    <property type="match status" value="1"/>
</dbReference>
<dbReference type="SUPFAM" id="SSF54171">
    <property type="entry name" value="DNA-binding domain"/>
    <property type="match status" value="1"/>
</dbReference>
<evidence type="ECO:0000259" key="6">
    <source>
        <dbReference type="PROSITE" id="PS50863"/>
    </source>
</evidence>
<evidence type="ECO:0000256" key="3">
    <source>
        <dbReference type="ARBA" id="ARBA00023125"/>
    </source>
</evidence>
<dbReference type="Proteomes" id="UP000886520">
    <property type="component" value="Chromosome 17"/>
</dbReference>
<keyword evidence="4" id="KW-0804">Transcription</keyword>
<gene>
    <name evidence="8" type="ORF">GOP47_0018190</name>
</gene>
<dbReference type="InterPro" id="IPR016177">
    <property type="entry name" value="DNA-bd_dom_sf"/>
</dbReference>
<dbReference type="Gene3D" id="2.40.330.10">
    <property type="entry name" value="DNA-binding pseudobarrel domain"/>
    <property type="match status" value="1"/>
</dbReference>